<accession>A0A512DZF7</accession>
<keyword evidence="1" id="KW-0472">Membrane</keyword>
<dbReference type="EMBL" id="BJYZ01000032">
    <property type="protein sequence ID" value="GEO41873.1"/>
    <property type="molecule type" value="Genomic_DNA"/>
</dbReference>
<evidence type="ECO:0000313" key="2">
    <source>
        <dbReference type="EMBL" id="GEO41873.1"/>
    </source>
</evidence>
<keyword evidence="3" id="KW-1185">Reference proteome</keyword>
<gene>
    <name evidence="2" type="ORF">SAE02_60210</name>
</gene>
<keyword evidence="1" id="KW-0812">Transmembrane</keyword>
<comment type="caution">
    <text evidence="2">The sequence shown here is derived from an EMBL/GenBank/DDBJ whole genome shotgun (WGS) entry which is preliminary data.</text>
</comment>
<dbReference type="SUPFAM" id="SSF54523">
    <property type="entry name" value="Pili subunits"/>
    <property type="match status" value="1"/>
</dbReference>
<feature type="transmembrane region" description="Helical" evidence="1">
    <location>
        <begin position="35"/>
        <end position="56"/>
    </location>
</feature>
<dbReference type="AlphaFoldDB" id="A0A512DZF7"/>
<dbReference type="InterPro" id="IPR012902">
    <property type="entry name" value="N_methyl_site"/>
</dbReference>
<dbReference type="Proteomes" id="UP000321523">
    <property type="component" value="Unassembled WGS sequence"/>
</dbReference>
<name>A0A512DZF7_9PROT</name>
<dbReference type="NCBIfam" id="TIGR02532">
    <property type="entry name" value="IV_pilin_GFxxxE"/>
    <property type="match status" value="1"/>
</dbReference>
<keyword evidence="1" id="KW-1133">Transmembrane helix</keyword>
<reference evidence="2 3" key="1">
    <citation type="submission" date="2019-07" db="EMBL/GenBank/DDBJ databases">
        <title>Whole genome shotgun sequence of Skermanella aerolata NBRC 106429.</title>
        <authorList>
            <person name="Hosoyama A."/>
            <person name="Uohara A."/>
            <person name="Ohji S."/>
            <person name="Ichikawa N."/>
        </authorList>
    </citation>
    <scope>NUCLEOTIDE SEQUENCE [LARGE SCALE GENOMIC DNA]</scope>
    <source>
        <strain evidence="2 3">NBRC 106429</strain>
    </source>
</reference>
<sequence length="159" mass="17189">MTEPAAGHIRFFPARLQRPGGLRRRFRRNSRHRPGFSLIEVLVALAILGIALGAMMPRISLGTAVAERAERSEAAVLLAEQLLAEVGRTIPMPLPAVDGTTPDGYSWQITTCCLRTVNNTTGQSIAGLIEVRADVSWMSMRGTRGVGLVSRRLIAGASR</sequence>
<evidence type="ECO:0000256" key="1">
    <source>
        <dbReference type="SAM" id="Phobius"/>
    </source>
</evidence>
<protein>
    <recommendedName>
        <fullName evidence="4">Prepilin-type N-terminal cleavage/methylation domain-containing protein</fullName>
    </recommendedName>
</protein>
<organism evidence="2 3">
    <name type="scientific">Skermanella aerolata</name>
    <dbReference type="NCBI Taxonomy" id="393310"/>
    <lineage>
        <taxon>Bacteria</taxon>
        <taxon>Pseudomonadati</taxon>
        <taxon>Pseudomonadota</taxon>
        <taxon>Alphaproteobacteria</taxon>
        <taxon>Rhodospirillales</taxon>
        <taxon>Azospirillaceae</taxon>
        <taxon>Skermanella</taxon>
    </lineage>
</organism>
<evidence type="ECO:0000313" key="3">
    <source>
        <dbReference type="Proteomes" id="UP000321523"/>
    </source>
</evidence>
<evidence type="ECO:0008006" key="4">
    <source>
        <dbReference type="Google" id="ProtNLM"/>
    </source>
</evidence>
<dbReference type="RefSeq" id="WP_052832742.1">
    <property type="nucleotide sequence ID" value="NZ_BJYZ01000032.1"/>
</dbReference>
<dbReference type="InterPro" id="IPR045584">
    <property type="entry name" value="Pilin-like"/>
</dbReference>
<dbReference type="Pfam" id="PF07963">
    <property type="entry name" value="N_methyl"/>
    <property type="match status" value="1"/>
</dbReference>
<proteinExistence type="predicted"/>